<organism evidence="1">
    <name type="scientific">viral metagenome</name>
    <dbReference type="NCBI Taxonomy" id="1070528"/>
    <lineage>
        <taxon>unclassified sequences</taxon>
        <taxon>metagenomes</taxon>
        <taxon>organismal metagenomes</taxon>
    </lineage>
</organism>
<evidence type="ECO:0008006" key="2">
    <source>
        <dbReference type="Google" id="ProtNLM"/>
    </source>
</evidence>
<sequence>MTKSKTRQKMGGKWSMKYKKSINCNHPKGFSQKQHCKYGRKTHKNIKTIL</sequence>
<dbReference type="EMBL" id="MN740421">
    <property type="protein sequence ID" value="QHU05851.1"/>
    <property type="molecule type" value="Genomic_DNA"/>
</dbReference>
<accession>A0A6C0JLD9</accession>
<proteinExistence type="predicted"/>
<reference evidence="1" key="1">
    <citation type="journal article" date="2020" name="Nature">
        <title>Giant virus diversity and host interactions through global metagenomics.</title>
        <authorList>
            <person name="Schulz F."/>
            <person name="Roux S."/>
            <person name="Paez-Espino D."/>
            <person name="Jungbluth S."/>
            <person name="Walsh D.A."/>
            <person name="Denef V.J."/>
            <person name="McMahon K.D."/>
            <person name="Konstantinidis K.T."/>
            <person name="Eloe-Fadrosh E.A."/>
            <person name="Kyrpides N.C."/>
            <person name="Woyke T."/>
        </authorList>
    </citation>
    <scope>NUCLEOTIDE SEQUENCE</scope>
    <source>
        <strain evidence="1">GVMAG-M-3300027736-24</strain>
    </source>
</reference>
<protein>
    <recommendedName>
        <fullName evidence="2">DUF5872 domain-containing protein</fullName>
    </recommendedName>
</protein>
<evidence type="ECO:0000313" key="1">
    <source>
        <dbReference type="EMBL" id="QHU05851.1"/>
    </source>
</evidence>
<dbReference type="AlphaFoldDB" id="A0A6C0JLD9"/>
<name>A0A6C0JLD9_9ZZZZ</name>